<evidence type="ECO:0000256" key="5">
    <source>
        <dbReference type="PROSITE-ProRule" id="PRU01022"/>
    </source>
</evidence>
<dbReference type="InterPro" id="IPR050447">
    <property type="entry name" value="Erg6_SMT_methyltransf"/>
</dbReference>
<keyword evidence="6" id="KW-0443">Lipid metabolism</keyword>
<dbReference type="STRING" id="5599.A0A177DTM8"/>
<dbReference type="Gene3D" id="3.40.50.150">
    <property type="entry name" value="Vaccinia Virus protein VP39"/>
    <property type="match status" value="1"/>
</dbReference>
<dbReference type="PROSITE" id="PS51685">
    <property type="entry name" value="SAM_MT_ERG6_SMT"/>
    <property type="match status" value="1"/>
</dbReference>
<evidence type="ECO:0000313" key="8">
    <source>
        <dbReference type="EMBL" id="OAG22521.1"/>
    </source>
</evidence>
<gene>
    <name evidence="8" type="ORF">CC77DRAFT_984927</name>
</gene>
<feature type="domain" description="SAM-dependent methyltransferase Erg6/SMT-type" evidence="7">
    <location>
        <begin position="56"/>
        <end position="350"/>
    </location>
</feature>
<comment type="function">
    <text evidence="6">Catalyzes the transfer of methyl groups from S-adenosyl-methionine to the C-24 of sterols.</text>
</comment>
<dbReference type="InterPro" id="IPR030384">
    <property type="entry name" value="MeTrfase_SMT"/>
</dbReference>
<organism evidence="8 9">
    <name type="scientific">Alternaria alternata</name>
    <name type="common">Alternaria rot fungus</name>
    <name type="synonym">Torula alternata</name>
    <dbReference type="NCBI Taxonomy" id="5599"/>
    <lineage>
        <taxon>Eukaryota</taxon>
        <taxon>Fungi</taxon>
        <taxon>Dikarya</taxon>
        <taxon>Ascomycota</taxon>
        <taxon>Pezizomycotina</taxon>
        <taxon>Dothideomycetes</taxon>
        <taxon>Pleosporomycetidae</taxon>
        <taxon>Pleosporales</taxon>
        <taxon>Pleosporineae</taxon>
        <taxon>Pleosporaceae</taxon>
        <taxon>Alternaria</taxon>
        <taxon>Alternaria sect. Alternaria</taxon>
        <taxon>Alternaria alternata complex</taxon>
    </lineage>
</organism>
<dbReference type="InterPro" id="IPR029063">
    <property type="entry name" value="SAM-dependent_MTases_sf"/>
</dbReference>
<reference evidence="8 9" key="1">
    <citation type="submission" date="2016-05" db="EMBL/GenBank/DDBJ databases">
        <title>Comparative analysis of secretome profiles of manganese(II)-oxidizing ascomycete fungi.</title>
        <authorList>
            <consortium name="DOE Joint Genome Institute"/>
            <person name="Zeiner C.A."/>
            <person name="Purvine S.O."/>
            <person name="Zink E.M."/>
            <person name="Wu S."/>
            <person name="Pasa-Tolic L."/>
            <person name="Chaput D.L."/>
            <person name="Haridas S."/>
            <person name="Grigoriev I.V."/>
            <person name="Santelli C.M."/>
            <person name="Hansel C.M."/>
        </authorList>
    </citation>
    <scope>NUCLEOTIDE SEQUENCE [LARGE SCALE GENOMIC DNA]</scope>
    <source>
        <strain evidence="8 9">SRC1lrK2f</strain>
    </source>
</reference>
<dbReference type="CDD" id="cd02440">
    <property type="entry name" value="AdoMet_MTases"/>
    <property type="match status" value="1"/>
</dbReference>
<proteinExistence type="inferred from homology"/>
<keyword evidence="6" id="KW-0753">Steroid metabolism</keyword>
<evidence type="ECO:0000256" key="4">
    <source>
        <dbReference type="ARBA" id="ARBA00038188"/>
    </source>
</evidence>
<comment type="pathway">
    <text evidence="6">Steroid metabolism.</text>
</comment>
<keyword evidence="6" id="KW-0752">Steroid biosynthesis</keyword>
<dbReference type="GO" id="GO:0005783">
    <property type="term" value="C:endoplasmic reticulum"/>
    <property type="evidence" value="ECO:0007669"/>
    <property type="project" value="TreeGrafter"/>
</dbReference>
<dbReference type="GO" id="GO:0016126">
    <property type="term" value="P:sterol biosynthetic process"/>
    <property type="evidence" value="ECO:0007669"/>
    <property type="project" value="UniProtKB-KW"/>
</dbReference>
<dbReference type="PANTHER" id="PTHR44068">
    <property type="entry name" value="ZGC:194242"/>
    <property type="match status" value="1"/>
</dbReference>
<keyword evidence="6" id="KW-0756">Sterol biosynthesis</keyword>
<accession>A0A177DTM8</accession>
<dbReference type="OMA" id="HMVKGTF"/>
<keyword evidence="1 5" id="KW-0489">Methyltransferase</keyword>
<dbReference type="PANTHER" id="PTHR44068:SF1">
    <property type="entry name" value="HYPOTHETICAL LOC100005854"/>
    <property type="match status" value="1"/>
</dbReference>
<dbReference type="EMBL" id="KV441474">
    <property type="protein sequence ID" value="OAG22521.1"/>
    <property type="molecule type" value="Genomic_DNA"/>
</dbReference>
<keyword evidence="6" id="KW-0444">Lipid biosynthesis</keyword>
<dbReference type="GO" id="GO:0003838">
    <property type="term" value="F:sterol 24-C-methyltransferase activity"/>
    <property type="evidence" value="ECO:0007669"/>
    <property type="project" value="TreeGrafter"/>
</dbReference>
<dbReference type="VEuPathDB" id="FungiDB:CC77DRAFT_984927"/>
<evidence type="ECO:0000256" key="2">
    <source>
        <dbReference type="ARBA" id="ARBA00022679"/>
    </source>
</evidence>
<sequence>MTNNKARRRIPGEQTEHGQGIKFDTLYDNDYVVGNKLTDEKRAELNKNAAEINEAYFDFVTDAYQNGWGNKFHFSGYQPDESWATAAARHEHYLALIMEFKPGMKVLDLGCGVGGPAREMAIFAGVYVTGLTINDLHVERSNELNKQANLHDQVHMVKGTFSDLPFADETFDMVFAIEALCCAPDQHKAYTEALRVLKPGGKIGILDWVITDKYDDSNAEHRMIRGRIERNGAVPHMITPKTRIAALVKAGFEMVREEDRATAKANPIPWWHAIDYKHYPTWYDWSYCVWMTRPIYYASRVFINTLYFLGLIPQYGVTASYTVGECVYSCRDGGKLGIFSPMHMFVARKPGIGEP</sequence>
<evidence type="ECO:0000313" key="9">
    <source>
        <dbReference type="Proteomes" id="UP000077248"/>
    </source>
</evidence>
<keyword evidence="6" id="KW-1207">Sterol metabolism</keyword>
<dbReference type="GO" id="GO:0032259">
    <property type="term" value="P:methylation"/>
    <property type="evidence" value="ECO:0007669"/>
    <property type="project" value="UniProtKB-KW"/>
</dbReference>
<keyword evidence="3 5" id="KW-0949">S-adenosyl-L-methionine</keyword>
<comment type="similarity">
    <text evidence="4 5 6">Belongs to the class I-like SAM-binding methyltransferase superfamily. Erg6/SMT family.</text>
</comment>
<dbReference type="InterPro" id="IPR013705">
    <property type="entry name" value="Sterol_MeTrfase_C"/>
</dbReference>
<dbReference type="RefSeq" id="XP_018387942.1">
    <property type="nucleotide sequence ID" value="XM_018536184.1"/>
</dbReference>
<dbReference type="AlphaFoldDB" id="A0A177DTM8"/>
<keyword evidence="9" id="KW-1185">Reference proteome</keyword>
<evidence type="ECO:0000256" key="3">
    <source>
        <dbReference type="ARBA" id="ARBA00022691"/>
    </source>
</evidence>
<evidence type="ECO:0000256" key="1">
    <source>
        <dbReference type="ARBA" id="ARBA00022603"/>
    </source>
</evidence>
<protein>
    <recommendedName>
        <fullName evidence="6">Sterol 24-C-methyltransferase</fullName>
        <ecNumber evidence="6">2.1.1.-</ecNumber>
    </recommendedName>
    <alternativeName>
        <fullName evidence="6">Delta(24)-sterol C-methyltransferase</fullName>
    </alternativeName>
</protein>
<dbReference type="SUPFAM" id="SSF53335">
    <property type="entry name" value="S-adenosyl-L-methionine-dependent methyltransferases"/>
    <property type="match status" value="1"/>
</dbReference>
<keyword evidence="2 5" id="KW-0808">Transferase</keyword>
<dbReference type="Proteomes" id="UP000077248">
    <property type="component" value="Unassembled WGS sequence"/>
</dbReference>
<name>A0A177DTM8_ALTAL</name>
<dbReference type="Pfam" id="PF08498">
    <property type="entry name" value="Sterol_MT_C"/>
    <property type="match status" value="1"/>
</dbReference>
<evidence type="ECO:0000256" key="6">
    <source>
        <dbReference type="RuleBase" id="RU362025"/>
    </source>
</evidence>
<dbReference type="InterPro" id="IPR013216">
    <property type="entry name" value="Methyltransf_11"/>
</dbReference>
<evidence type="ECO:0000259" key="7">
    <source>
        <dbReference type="PROSITE" id="PS51685"/>
    </source>
</evidence>
<dbReference type="EC" id="2.1.1.-" evidence="6"/>
<dbReference type="GeneID" id="29121778"/>
<dbReference type="KEGG" id="aalt:CC77DRAFT_984927"/>
<dbReference type="Pfam" id="PF08241">
    <property type="entry name" value="Methyltransf_11"/>
    <property type="match status" value="1"/>
</dbReference>